<evidence type="ECO:0008006" key="3">
    <source>
        <dbReference type="Google" id="ProtNLM"/>
    </source>
</evidence>
<proteinExistence type="predicted"/>
<organism evidence="1 2">
    <name type="scientific">Halomicrobium mukohataei (strain ATCC 700874 / DSM 12286 / JCM 9738 / NCIMB 13541)</name>
    <name type="common">Haloarcula mukohataei</name>
    <dbReference type="NCBI Taxonomy" id="485914"/>
    <lineage>
        <taxon>Archaea</taxon>
        <taxon>Methanobacteriati</taxon>
        <taxon>Methanobacteriota</taxon>
        <taxon>Stenosarchaea group</taxon>
        <taxon>Halobacteria</taxon>
        <taxon>Halobacteriales</taxon>
        <taxon>Haloarculaceae</taxon>
        <taxon>Halomicrobium</taxon>
    </lineage>
</organism>
<gene>
    <name evidence="1" type="ordered locus">Hmuk_1401</name>
</gene>
<name>C7P350_HALMD</name>
<reference evidence="1 2" key="1">
    <citation type="journal article" date="2009" name="Stand. Genomic Sci.">
        <title>Complete genome sequence of Halomicrobium mukohataei type strain (arg-2).</title>
        <authorList>
            <person name="Tindall B.J."/>
            <person name="Schneider S."/>
            <person name="Lapidus A."/>
            <person name="Copeland A."/>
            <person name="Glavina Del Rio T."/>
            <person name="Nolan M."/>
            <person name="Lucas S."/>
            <person name="Chen F."/>
            <person name="Tice H."/>
            <person name="Cheng J.F."/>
            <person name="Saunders E."/>
            <person name="Bruce D."/>
            <person name="Goodwin L."/>
            <person name="Pitluck S."/>
            <person name="Mikhailova N."/>
            <person name="Pati A."/>
            <person name="Ivanova N."/>
            <person name="Mavrommatis K."/>
            <person name="Chen A."/>
            <person name="Palaniappan K."/>
            <person name="Chain P."/>
            <person name="Land M."/>
            <person name="Hauser L."/>
            <person name="Chang Y.J."/>
            <person name="Jeffries C.D."/>
            <person name="Brettin T."/>
            <person name="Han C."/>
            <person name="Rohde M."/>
            <person name="Goker M."/>
            <person name="Bristow J."/>
            <person name="Eisen J.A."/>
            <person name="Markowitz V."/>
            <person name="Hugenholtz P."/>
            <person name="Klenk H.P."/>
            <person name="Kyrpides N.C."/>
            <person name="Detter J.C."/>
        </authorList>
    </citation>
    <scope>NUCLEOTIDE SEQUENCE [LARGE SCALE GENOMIC DNA]</scope>
    <source>
        <strain evidence="2">ATCC 700874 / DSM 12286 / JCM 9738 / NCIMB 13541</strain>
    </source>
</reference>
<evidence type="ECO:0000313" key="2">
    <source>
        <dbReference type="Proteomes" id="UP000001746"/>
    </source>
</evidence>
<dbReference type="HOGENOM" id="CLU_3003045_0_0_2"/>
<sequence>MWPERMEEAFHVVCHECSEEGVYESRSDAVATREAHADGTSHRVSLLAIGPAVPNP</sequence>
<protein>
    <recommendedName>
        <fullName evidence="3">DUF1059 domain-containing protein</fullName>
    </recommendedName>
</protein>
<keyword evidence="2" id="KW-1185">Reference proteome</keyword>
<dbReference type="eggNOG" id="arCOG08923">
    <property type="taxonomic scope" value="Archaea"/>
</dbReference>
<dbReference type="EMBL" id="CP001688">
    <property type="protein sequence ID" value="ACV47522.1"/>
    <property type="molecule type" value="Genomic_DNA"/>
</dbReference>
<evidence type="ECO:0000313" key="1">
    <source>
        <dbReference type="EMBL" id="ACV47522.1"/>
    </source>
</evidence>
<dbReference type="Proteomes" id="UP000001746">
    <property type="component" value="Chromosome"/>
</dbReference>
<dbReference type="AlphaFoldDB" id="C7P350"/>
<dbReference type="STRING" id="485914.Hmuk_1401"/>
<accession>C7P350</accession>
<dbReference type="KEGG" id="hmu:Hmuk_1401"/>